<accession>A0A2T0T419</accession>
<evidence type="ECO:0000256" key="3">
    <source>
        <dbReference type="ARBA" id="ARBA00022840"/>
    </source>
</evidence>
<evidence type="ECO:0008006" key="6">
    <source>
        <dbReference type="Google" id="ProtNLM"/>
    </source>
</evidence>
<dbReference type="SUPFAM" id="SSF47323">
    <property type="entry name" value="Anticodon-binding domain of a subclass of class I aminoacyl-tRNA synthetases"/>
    <property type="match status" value="1"/>
</dbReference>
<evidence type="ECO:0000313" key="4">
    <source>
        <dbReference type="EMBL" id="PRY40428.1"/>
    </source>
</evidence>
<dbReference type="InterPro" id="IPR023457">
    <property type="entry name" value="Met-tRNA_synth_2"/>
</dbReference>
<dbReference type="PANTHER" id="PTHR43326">
    <property type="entry name" value="METHIONYL-TRNA SYNTHETASE"/>
    <property type="match status" value="1"/>
</dbReference>
<sequence length="360" mass="38700">MPRFYVTTTGPSADLVRADVLARHQRQHGDRVRFLSAVDSPDRDVLALSYNDFVRPAPARPREPHRLADHAAAVRDLVAGDRLRIRPAGPRADVLAHLDAGLPERPLPDAVVAGLCAPITALGHDTGGPNYRRWWLEGDRRVHVVDDGSLLLHAAQWPAFLLAAGIPPPTDVVVTTDLGVDLGALARAHGTDAVRWWVLRHAPGGSAGKAGKELLKHLGGLVDQVTSMIHRYRDGRPPTAAAPGTPPLVAVCREVPERVHAALVDADFRRATDVVWGVVEEATRHLADTRPWDLVSAERQGDTGASARLDAVLAVLLAACRTLANELTPFVPSVATRIAERCAALSGTLTPPVPLFPQTR</sequence>
<dbReference type="Gene3D" id="3.40.50.620">
    <property type="entry name" value="HUPs"/>
    <property type="match status" value="1"/>
</dbReference>
<gene>
    <name evidence="4" type="ORF">CLV43_106163</name>
</gene>
<dbReference type="AlphaFoldDB" id="A0A2T0T419"/>
<comment type="caution">
    <text evidence="4">The sequence shown here is derived from an EMBL/GenBank/DDBJ whole genome shotgun (WGS) entry which is preliminary data.</text>
</comment>
<name>A0A2T0T419_9PSEU</name>
<dbReference type="RefSeq" id="WP_106188990.1">
    <property type="nucleotide sequence ID" value="NZ_PVTF01000006.1"/>
</dbReference>
<dbReference type="Gene3D" id="1.10.730.10">
    <property type="entry name" value="Isoleucyl-tRNA Synthetase, Domain 1"/>
    <property type="match status" value="1"/>
</dbReference>
<evidence type="ECO:0000256" key="2">
    <source>
        <dbReference type="ARBA" id="ARBA00022741"/>
    </source>
</evidence>
<dbReference type="GO" id="GO:0006431">
    <property type="term" value="P:methionyl-tRNA aminoacylation"/>
    <property type="evidence" value="ECO:0007669"/>
    <property type="project" value="TreeGrafter"/>
</dbReference>
<evidence type="ECO:0000256" key="1">
    <source>
        <dbReference type="ARBA" id="ARBA00022598"/>
    </source>
</evidence>
<keyword evidence="3" id="KW-0067">ATP-binding</keyword>
<keyword evidence="1" id="KW-0436">Ligase</keyword>
<dbReference type="GO" id="GO:0005524">
    <property type="term" value="F:ATP binding"/>
    <property type="evidence" value="ECO:0007669"/>
    <property type="project" value="UniProtKB-KW"/>
</dbReference>
<organism evidence="4 5">
    <name type="scientific">Umezawaea tangerina</name>
    <dbReference type="NCBI Taxonomy" id="84725"/>
    <lineage>
        <taxon>Bacteria</taxon>
        <taxon>Bacillati</taxon>
        <taxon>Actinomycetota</taxon>
        <taxon>Actinomycetes</taxon>
        <taxon>Pseudonocardiales</taxon>
        <taxon>Pseudonocardiaceae</taxon>
        <taxon>Umezawaea</taxon>
    </lineage>
</organism>
<evidence type="ECO:0000313" key="5">
    <source>
        <dbReference type="Proteomes" id="UP000239494"/>
    </source>
</evidence>
<proteinExistence type="predicted"/>
<keyword evidence="2" id="KW-0547">Nucleotide-binding</keyword>
<reference evidence="4 5" key="1">
    <citation type="submission" date="2018-03" db="EMBL/GenBank/DDBJ databases">
        <title>Genomic Encyclopedia of Archaeal and Bacterial Type Strains, Phase II (KMG-II): from individual species to whole genera.</title>
        <authorList>
            <person name="Goeker M."/>
        </authorList>
    </citation>
    <scope>NUCLEOTIDE SEQUENCE [LARGE SCALE GENOMIC DNA]</scope>
    <source>
        <strain evidence="4 5">DSM 44720</strain>
    </source>
</reference>
<keyword evidence="5" id="KW-1185">Reference proteome</keyword>
<dbReference type="SUPFAM" id="SSF52374">
    <property type="entry name" value="Nucleotidylyl transferase"/>
    <property type="match status" value="1"/>
</dbReference>
<dbReference type="InterPro" id="IPR014729">
    <property type="entry name" value="Rossmann-like_a/b/a_fold"/>
</dbReference>
<dbReference type="GO" id="GO:0004825">
    <property type="term" value="F:methionine-tRNA ligase activity"/>
    <property type="evidence" value="ECO:0007669"/>
    <property type="project" value="InterPro"/>
</dbReference>
<dbReference type="EMBL" id="PVTF01000006">
    <property type="protein sequence ID" value="PRY40428.1"/>
    <property type="molecule type" value="Genomic_DNA"/>
</dbReference>
<protein>
    <recommendedName>
        <fullName evidence="6">Methionyl-tRNA synthetase</fullName>
    </recommendedName>
</protein>
<dbReference type="OrthoDB" id="9810191at2"/>
<dbReference type="PANTHER" id="PTHR43326:SF1">
    <property type="entry name" value="METHIONINE--TRNA LIGASE, MITOCHONDRIAL"/>
    <property type="match status" value="1"/>
</dbReference>
<dbReference type="InterPro" id="IPR009080">
    <property type="entry name" value="tRNAsynth_Ia_anticodon-bd"/>
</dbReference>
<dbReference type="Proteomes" id="UP000239494">
    <property type="component" value="Unassembled WGS sequence"/>
</dbReference>